<keyword evidence="7" id="KW-1185">Reference proteome</keyword>
<keyword evidence="2 3" id="KW-0694">RNA-binding</keyword>
<evidence type="ECO:0000256" key="4">
    <source>
        <dbReference type="SAM" id="MobiDB-lite"/>
    </source>
</evidence>
<dbReference type="FunFam" id="3.30.70.330:FF:000040">
    <property type="entry name" value="Heterogeneous nuclear ribonucleoprotein A2/B1"/>
    <property type="match status" value="1"/>
</dbReference>
<organism evidence="6 7">
    <name type="scientific">Tripterygium wilfordii</name>
    <name type="common">Thunder God vine</name>
    <dbReference type="NCBI Taxonomy" id="458696"/>
    <lineage>
        <taxon>Eukaryota</taxon>
        <taxon>Viridiplantae</taxon>
        <taxon>Streptophyta</taxon>
        <taxon>Embryophyta</taxon>
        <taxon>Tracheophyta</taxon>
        <taxon>Spermatophyta</taxon>
        <taxon>Magnoliopsida</taxon>
        <taxon>eudicotyledons</taxon>
        <taxon>Gunneridae</taxon>
        <taxon>Pentapetalae</taxon>
        <taxon>rosids</taxon>
        <taxon>fabids</taxon>
        <taxon>Celastrales</taxon>
        <taxon>Celastraceae</taxon>
        <taxon>Tripterygium</taxon>
    </lineage>
</organism>
<evidence type="ECO:0000259" key="5">
    <source>
        <dbReference type="PROSITE" id="PS50102"/>
    </source>
</evidence>
<dbReference type="SUPFAM" id="SSF54928">
    <property type="entry name" value="RNA-binding domain, RBD"/>
    <property type="match status" value="2"/>
</dbReference>
<evidence type="ECO:0000313" key="6">
    <source>
        <dbReference type="EMBL" id="KAF5746749.1"/>
    </source>
</evidence>
<feature type="region of interest" description="Disordered" evidence="4">
    <location>
        <begin position="353"/>
        <end position="378"/>
    </location>
</feature>
<dbReference type="PANTHER" id="PTHR48032:SF12">
    <property type="entry name" value="RRM DOMAIN-CONTAINING PROTEIN"/>
    <property type="match status" value="1"/>
</dbReference>
<dbReference type="GO" id="GO:0006417">
    <property type="term" value="P:regulation of translation"/>
    <property type="evidence" value="ECO:0007669"/>
    <property type="project" value="TreeGrafter"/>
</dbReference>
<dbReference type="PROSITE" id="PS50102">
    <property type="entry name" value="RRM"/>
    <property type="match status" value="2"/>
</dbReference>
<feature type="domain" description="RRM" evidence="5">
    <location>
        <begin position="127"/>
        <end position="204"/>
    </location>
</feature>
<dbReference type="EMBL" id="JAAARO010000006">
    <property type="protein sequence ID" value="KAF5746749.1"/>
    <property type="molecule type" value="Genomic_DNA"/>
</dbReference>
<feature type="domain" description="RRM" evidence="5">
    <location>
        <begin position="10"/>
        <end position="86"/>
    </location>
</feature>
<dbReference type="Pfam" id="PF00076">
    <property type="entry name" value="RRM_1"/>
    <property type="match status" value="2"/>
</dbReference>
<dbReference type="PANTHER" id="PTHR48032">
    <property type="entry name" value="RNA-BINDING PROTEIN MUSASHI HOMOLOG RBP6"/>
    <property type="match status" value="1"/>
</dbReference>
<dbReference type="InParanoid" id="A0A7J7DKF3"/>
<dbReference type="SMART" id="SM00360">
    <property type="entry name" value="RRM"/>
    <property type="match status" value="2"/>
</dbReference>
<dbReference type="InterPro" id="IPR035979">
    <property type="entry name" value="RBD_domain_sf"/>
</dbReference>
<dbReference type="FunCoup" id="A0A7J7DKF3">
    <property type="interactions" value="276"/>
</dbReference>
<evidence type="ECO:0000256" key="1">
    <source>
        <dbReference type="ARBA" id="ARBA00022737"/>
    </source>
</evidence>
<dbReference type="Proteomes" id="UP000593562">
    <property type="component" value="Unassembled WGS sequence"/>
</dbReference>
<reference evidence="6 7" key="1">
    <citation type="journal article" date="2020" name="Nat. Commun.">
        <title>Genome of Tripterygium wilfordii and identification of cytochrome P450 involved in triptolide biosynthesis.</title>
        <authorList>
            <person name="Tu L."/>
            <person name="Su P."/>
            <person name="Zhang Z."/>
            <person name="Gao L."/>
            <person name="Wang J."/>
            <person name="Hu T."/>
            <person name="Zhou J."/>
            <person name="Zhang Y."/>
            <person name="Zhao Y."/>
            <person name="Liu Y."/>
            <person name="Song Y."/>
            <person name="Tong Y."/>
            <person name="Lu Y."/>
            <person name="Yang J."/>
            <person name="Xu C."/>
            <person name="Jia M."/>
            <person name="Peters R.J."/>
            <person name="Huang L."/>
            <person name="Gao W."/>
        </authorList>
    </citation>
    <scope>NUCLEOTIDE SEQUENCE [LARGE SCALE GENOMIC DNA]</scope>
    <source>
        <strain evidence="7">cv. XIE 37</strain>
        <tissue evidence="6">Leaf</tissue>
    </source>
</reference>
<comment type="caution">
    <text evidence="6">The sequence shown here is derived from an EMBL/GenBank/DDBJ whole genome shotgun (WGS) entry which is preliminary data.</text>
</comment>
<evidence type="ECO:0000256" key="3">
    <source>
        <dbReference type="PROSITE-ProRule" id="PRU00176"/>
    </source>
</evidence>
<evidence type="ECO:0000313" key="7">
    <source>
        <dbReference type="Proteomes" id="UP000593562"/>
    </source>
</evidence>
<protein>
    <submittedName>
        <fullName evidence="6">Putative RNA-binding family protein</fullName>
    </submittedName>
</protein>
<dbReference type="InterPro" id="IPR012677">
    <property type="entry name" value="Nucleotide-bd_a/b_plait_sf"/>
</dbReference>
<dbReference type="OrthoDB" id="1875751at2759"/>
<gene>
    <name evidence="6" type="ORF">HS088_TW06G00923</name>
</gene>
<name>A0A7J7DKF3_TRIWF</name>
<dbReference type="GO" id="GO:0003729">
    <property type="term" value="F:mRNA binding"/>
    <property type="evidence" value="ECO:0007669"/>
    <property type="project" value="TreeGrafter"/>
</dbReference>
<dbReference type="AlphaFoldDB" id="A0A7J7DKF3"/>
<keyword evidence="1" id="KW-0677">Repeat</keyword>
<feature type="compositionally biased region" description="Polar residues" evidence="4">
    <location>
        <begin position="366"/>
        <end position="378"/>
    </location>
</feature>
<sequence length="378" mass="41778">MGSESQSEEAKLFVGGISRDTTDENLGDHFCKYGIVLNVLVAKDRITGSPRGFGFVRFADFSSVDKALQDPHVILGRTVEVKKAIPRRDQLDSQQQQLQKHHQCQQQHKGLYKNSRLGISENNYGTKKVFVGGLAASLTEEQFRSYFERFGRIMDVVVMHDNLTNRPRGFGFVTFDSEESVENLMQQSFHELNGKVVEVKRAVPRVYVNNFDNGYNRKVGGGRGYSYTSFEPGSYLSYSHGFGTYPEYAPLPGYGGVGRYPYGTDIYAGMYPTVGYNRVYYGVTLSPWNGPIVIDSRTYQFPYSNACIYPVNMNGGVGSMCTLSGGFNGIVRPSVNGRTNQVLGSIGRLPADVTPLNDAENEHTDSSGINGNNSTVSA</sequence>
<accession>A0A7J7DKF3</accession>
<evidence type="ECO:0000256" key="2">
    <source>
        <dbReference type="ARBA" id="ARBA00022884"/>
    </source>
</evidence>
<dbReference type="Gene3D" id="3.30.70.330">
    <property type="match status" value="2"/>
</dbReference>
<proteinExistence type="predicted"/>
<dbReference type="InterPro" id="IPR000504">
    <property type="entry name" value="RRM_dom"/>
</dbReference>
<dbReference type="CDD" id="cd12330">
    <property type="entry name" value="RRM2_Hrp1p"/>
    <property type="match status" value="1"/>
</dbReference>